<gene>
    <name evidence="2" type="ORF">GS429_11570</name>
</gene>
<proteinExistence type="predicted"/>
<evidence type="ECO:0000256" key="1">
    <source>
        <dbReference type="SAM" id="MobiDB-lite"/>
    </source>
</evidence>
<keyword evidence="3" id="KW-1185">Reference proteome</keyword>
<accession>A0A6B0VPJ9</accession>
<sequence>MSNPFDDLKSDDGGRTEPADENDTDPGADSMRTVDEPPSEDAPNSSVNDGATPEQSGAPNESSGGPGASLSPAESGPAFEYSEVQQKPFYARTETVDEFKNTVRTSIVPTLAEADVLDEETREIHDAILRLANERPERVAELVLEERRQSGPE</sequence>
<reference evidence="2 3" key="1">
    <citation type="submission" date="2020-01" db="EMBL/GenBank/DDBJ databases">
        <title>Natronorubrum sp. JWXQ-INN 674 isolated from Inner Mongolia Autonomous Region of China.</title>
        <authorList>
            <person name="Xue Q."/>
        </authorList>
    </citation>
    <scope>NUCLEOTIDE SEQUENCE [LARGE SCALE GENOMIC DNA]</scope>
    <source>
        <strain evidence="2 3">JWXQ-INN-674</strain>
    </source>
</reference>
<organism evidence="2 3">
    <name type="scientific">Natronorubrum halalkaliphilum</name>
    <dbReference type="NCBI Taxonomy" id="2691917"/>
    <lineage>
        <taxon>Archaea</taxon>
        <taxon>Methanobacteriati</taxon>
        <taxon>Methanobacteriota</taxon>
        <taxon>Stenosarchaea group</taxon>
        <taxon>Halobacteria</taxon>
        <taxon>Halobacteriales</taxon>
        <taxon>Natrialbaceae</taxon>
        <taxon>Natronorubrum</taxon>
    </lineage>
</organism>
<dbReference type="OrthoDB" id="300423at2157"/>
<evidence type="ECO:0000313" key="2">
    <source>
        <dbReference type="EMBL" id="MXV62692.1"/>
    </source>
</evidence>
<comment type="caution">
    <text evidence="2">The sequence shown here is derived from an EMBL/GenBank/DDBJ whole genome shotgun (WGS) entry which is preliminary data.</text>
</comment>
<dbReference type="RefSeq" id="WP_160065516.1">
    <property type="nucleotide sequence ID" value="NZ_WUYX01000034.1"/>
</dbReference>
<feature type="compositionally biased region" description="Low complexity" evidence="1">
    <location>
        <begin position="68"/>
        <end position="78"/>
    </location>
</feature>
<dbReference type="Proteomes" id="UP000434101">
    <property type="component" value="Unassembled WGS sequence"/>
</dbReference>
<dbReference type="EMBL" id="WUYX01000034">
    <property type="protein sequence ID" value="MXV62692.1"/>
    <property type="molecule type" value="Genomic_DNA"/>
</dbReference>
<dbReference type="Pfam" id="PF25925">
    <property type="entry name" value="DUF7970"/>
    <property type="match status" value="1"/>
</dbReference>
<protein>
    <submittedName>
        <fullName evidence="2">Uncharacterized protein</fullName>
    </submittedName>
</protein>
<feature type="compositionally biased region" description="Polar residues" evidence="1">
    <location>
        <begin position="42"/>
        <end position="60"/>
    </location>
</feature>
<name>A0A6B0VPJ9_9EURY</name>
<dbReference type="AlphaFoldDB" id="A0A6B0VPJ9"/>
<evidence type="ECO:0000313" key="3">
    <source>
        <dbReference type="Proteomes" id="UP000434101"/>
    </source>
</evidence>
<feature type="compositionally biased region" description="Basic and acidic residues" evidence="1">
    <location>
        <begin position="1"/>
        <end position="18"/>
    </location>
</feature>
<dbReference type="InterPro" id="IPR058276">
    <property type="entry name" value="DUF7970"/>
</dbReference>
<feature type="region of interest" description="Disordered" evidence="1">
    <location>
        <begin position="1"/>
        <end position="81"/>
    </location>
</feature>